<dbReference type="PANTHER" id="PTHR22691">
    <property type="entry name" value="YEAST SPT2-RELATED"/>
    <property type="match status" value="1"/>
</dbReference>
<evidence type="ECO:0000313" key="5">
    <source>
        <dbReference type="Proteomes" id="UP000238350"/>
    </source>
</evidence>
<dbReference type="RefSeq" id="XP_024663163.1">
    <property type="nucleotide sequence ID" value="XM_024807395.1"/>
</dbReference>
<feature type="compositionally biased region" description="Low complexity" evidence="3">
    <location>
        <begin position="139"/>
        <end position="151"/>
    </location>
</feature>
<gene>
    <name evidence="4" type="ORF">B9G98_00837</name>
</gene>
<accession>A0A2T0FE27</accession>
<feature type="compositionally biased region" description="Basic and acidic residues" evidence="3">
    <location>
        <begin position="252"/>
        <end position="277"/>
    </location>
</feature>
<evidence type="ECO:0008006" key="6">
    <source>
        <dbReference type="Google" id="ProtNLM"/>
    </source>
</evidence>
<keyword evidence="2" id="KW-0175">Coiled coil</keyword>
<feature type="compositionally biased region" description="Acidic residues" evidence="3">
    <location>
        <begin position="196"/>
        <end position="212"/>
    </location>
</feature>
<proteinExistence type="inferred from homology"/>
<dbReference type="GO" id="GO:0003677">
    <property type="term" value="F:DNA binding"/>
    <property type="evidence" value="ECO:0007669"/>
    <property type="project" value="TreeGrafter"/>
</dbReference>
<dbReference type="GeneID" id="36514586"/>
<dbReference type="SMART" id="SM00784">
    <property type="entry name" value="SPT2"/>
    <property type="match status" value="1"/>
</dbReference>
<dbReference type="GO" id="GO:0006360">
    <property type="term" value="P:transcription by RNA polymerase I"/>
    <property type="evidence" value="ECO:0007669"/>
    <property type="project" value="TreeGrafter"/>
</dbReference>
<organism evidence="4 5">
    <name type="scientific">Wickerhamiella sorbophila</name>
    <dbReference type="NCBI Taxonomy" id="45607"/>
    <lineage>
        <taxon>Eukaryota</taxon>
        <taxon>Fungi</taxon>
        <taxon>Dikarya</taxon>
        <taxon>Ascomycota</taxon>
        <taxon>Saccharomycotina</taxon>
        <taxon>Dipodascomycetes</taxon>
        <taxon>Dipodascales</taxon>
        <taxon>Trichomonascaceae</taxon>
        <taxon>Wickerhamiella</taxon>
    </lineage>
</organism>
<feature type="compositionally biased region" description="Basic and acidic residues" evidence="3">
    <location>
        <begin position="115"/>
        <end position="124"/>
    </location>
</feature>
<evidence type="ECO:0000256" key="3">
    <source>
        <dbReference type="SAM" id="MobiDB-lite"/>
    </source>
</evidence>
<dbReference type="GO" id="GO:0006334">
    <property type="term" value="P:nucleosome assembly"/>
    <property type="evidence" value="ECO:0007669"/>
    <property type="project" value="TreeGrafter"/>
</dbReference>
<evidence type="ECO:0000256" key="2">
    <source>
        <dbReference type="ARBA" id="ARBA00023054"/>
    </source>
</evidence>
<dbReference type="STRING" id="45607.A0A2T0FE27"/>
<keyword evidence="5" id="KW-1185">Reference proteome</keyword>
<dbReference type="AlphaFoldDB" id="A0A2T0FE27"/>
<reference evidence="4 5" key="1">
    <citation type="submission" date="2017-04" db="EMBL/GenBank/DDBJ databases">
        <title>Genome sequencing of [Candida] sorbophila.</title>
        <authorList>
            <person name="Ahn J.O."/>
        </authorList>
    </citation>
    <scope>NUCLEOTIDE SEQUENCE [LARGE SCALE GENOMIC DNA]</scope>
    <source>
        <strain evidence="4 5">DS02</strain>
    </source>
</reference>
<feature type="region of interest" description="Disordered" evidence="3">
    <location>
        <begin position="115"/>
        <end position="217"/>
    </location>
</feature>
<dbReference type="GO" id="GO:0005730">
    <property type="term" value="C:nucleolus"/>
    <property type="evidence" value="ECO:0007669"/>
    <property type="project" value="TreeGrafter"/>
</dbReference>
<comment type="caution">
    <text evidence="4">The sequence shown here is derived from an EMBL/GenBank/DDBJ whole genome shotgun (WGS) entry which is preliminary data.</text>
</comment>
<dbReference type="GO" id="GO:0042393">
    <property type="term" value="F:histone binding"/>
    <property type="evidence" value="ECO:0007669"/>
    <property type="project" value="TreeGrafter"/>
</dbReference>
<dbReference type="Proteomes" id="UP000238350">
    <property type="component" value="Unassembled WGS sequence"/>
</dbReference>
<feature type="compositionally biased region" description="Low complexity" evidence="3">
    <location>
        <begin position="29"/>
        <end position="66"/>
    </location>
</feature>
<comment type="similarity">
    <text evidence="1">Belongs to the SPT2 family.</text>
</comment>
<sequence length="286" mass="31302">MLAMASGENTSKKPAPTPVDKNNSPPSTAVKKPAAPVRTAATPAGRPVPSKPVAKPAMKPAKAPPAQSSLKRPPQKLSAQESKRPHLSTPVASAPATPDGIAKKKFSFKDIMKKAETLDKDKFRLQVKTRGRKPDAPKQTKTAALLAAKPAKPAPRQPSPAEKQPLKRSSGPAPIALPSAKLAEKLRRKSSVAQDRDDDMDDFIDDDEEEEEPSYRDEIWKLFNRGRSRSDFVDDYSDDDMEATSADVLAEEMKSARQARREDQEEEARLQRLAAEKARKKAQKGL</sequence>
<dbReference type="EMBL" id="NDIQ01000001">
    <property type="protein sequence ID" value="PRT53217.1"/>
    <property type="molecule type" value="Genomic_DNA"/>
</dbReference>
<feature type="region of interest" description="Disordered" evidence="3">
    <location>
        <begin position="1"/>
        <end position="103"/>
    </location>
</feature>
<dbReference type="Pfam" id="PF08243">
    <property type="entry name" value="SPT2"/>
    <property type="match status" value="1"/>
</dbReference>
<dbReference type="InterPro" id="IPR013256">
    <property type="entry name" value="Chromatin_SPT2"/>
</dbReference>
<protein>
    <recommendedName>
        <fullName evidence="6">Protein SPT2</fullName>
    </recommendedName>
</protein>
<evidence type="ECO:0000256" key="1">
    <source>
        <dbReference type="ARBA" id="ARBA00006461"/>
    </source>
</evidence>
<dbReference type="PANTHER" id="PTHR22691:SF8">
    <property type="entry name" value="PROTEIN SPT2 HOMOLOG"/>
    <property type="match status" value="1"/>
</dbReference>
<evidence type="ECO:0000313" key="4">
    <source>
        <dbReference type="EMBL" id="PRT53217.1"/>
    </source>
</evidence>
<feature type="region of interest" description="Disordered" evidence="3">
    <location>
        <begin position="252"/>
        <end position="286"/>
    </location>
</feature>
<name>A0A2T0FE27_9ASCO</name>